<evidence type="ECO:0000256" key="1">
    <source>
        <dbReference type="ARBA" id="ARBA00010876"/>
    </source>
</evidence>
<name>A0A7J0BTB2_9BACT</name>
<sequence length="348" mass="38094">MHGQRLDAALVLLLPHTGVRHRRRLFETHTVLVNGKPGSKGRTVQAGDVLSLSPRKEQMRCAPSSSFTGGGDERDGRDVLMADSVQQKVRIVREHAGYAAVFKPGCMHSARIAGSAPDVPAAFQAAPSLEDLLPQLFPDKGAENTPMLVNRLDYLTSGMVIVAFGNERLETFRRMENEGLVEKLYLAVVHGTVSAPLHLAQGLDMARRRQTRVLEQESDDPLRHTGVLPVRPVTPLSQVQPEAACPQDGRVNTPADCTLVLASIRKGARHQIRAHLAHAGFPIVGDPLYGVPAPQPGHCTRNGTADGEQTPSHSSILYLHHHHIEFGEFCATCPPPWDEWAEWEPAER</sequence>
<dbReference type="InterPro" id="IPR050188">
    <property type="entry name" value="RluA_PseudoU_synthase"/>
</dbReference>
<dbReference type="GO" id="GO:0140098">
    <property type="term" value="F:catalytic activity, acting on RNA"/>
    <property type="evidence" value="ECO:0007669"/>
    <property type="project" value="UniProtKB-ARBA"/>
</dbReference>
<protein>
    <recommendedName>
        <fullName evidence="3">Pseudouridine synthase RsuA/RluA-like domain-containing protein</fullName>
    </recommendedName>
</protein>
<dbReference type="EMBL" id="BLVP01000008">
    <property type="protein sequence ID" value="GFM36949.1"/>
    <property type="molecule type" value="Genomic_DNA"/>
</dbReference>
<evidence type="ECO:0000313" key="4">
    <source>
        <dbReference type="EMBL" id="GFM36949.1"/>
    </source>
</evidence>
<dbReference type="GO" id="GO:0003723">
    <property type="term" value="F:RNA binding"/>
    <property type="evidence" value="ECO:0007669"/>
    <property type="project" value="UniProtKB-KW"/>
</dbReference>
<dbReference type="GO" id="GO:0000455">
    <property type="term" value="P:enzyme-directed rRNA pseudouridine synthesis"/>
    <property type="evidence" value="ECO:0007669"/>
    <property type="project" value="TreeGrafter"/>
</dbReference>
<reference evidence="4 5" key="1">
    <citation type="submission" date="2020-05" db="EMBL/GenBank/DDBJ databases">
        <title>Draft genome sequence of Desulfovibrio psychrotolerans JS1T.</title>
        <authorList>
            <person name="Ueno A."/>
            <person name="Tamazawa S."/>
            <person name="Tamamura S."/>
            <person name="Murakami T."/>
            <person name="Kiyama T."/>
            <person name="Inomata H."/>
            <person name="Amano Y."/>
            <person name="Miyakawa K."/>
            <person name="Tamaki H."/>
            <person name="Naganuma T."/>
            <person name="Kaneko K."/>
        </authorList>
    </citation>
    <scope>NUCLEOTIDE SEQUENCE [LARGE SCALE GENOMIC DNA]</scope>
    <source>
        <strain evidence="4 5">JS1</strain>
    </source>
</reference>
<evidence type="ECO:0000313" key="5">
    <source>
        <dbReference type="Proteomes" id="UP000503820"/>
    </source>
</evidence>
<keyword evidence="2" id="KW-0694">RNA-binding</keyword>
<dbReference type="SUPFAM" id="SSF55120">
    <property type="entry name" value="Pseudouridine synthase"/>
    <property type="match status" value="1"/>
</dbReference>
<dbReference type="Gene3D" id="3.30.2350.10">
    <property type="entry name" value="Pseudouridine synthase"/>
    <property type="match status" value="1"/>
</dbReference>
<dbReference type="InterPro" id="IPR006145">
    <property type="entry name" value="PsdUridine_synth_RsuA/RluA"/>
</dbReference>
<dbReference type="PANTHER" id="PTHR21600:SF87">
    <property type="entry name" value="RNA PSEUDOURIDYLATE SYNTHASE DOMAIN-CONTAINING PROTEIN 1"/>
    <property type="match status" value="1"/>
</dbReference>
<dbReference type="AlphaFoldDB" id="A0A7J0BTB2"/>
<comment type="caution">
    <text evidence="4">The sequence shown here is derived from an EMBL/GenBank/DDBJ whole genome shotgun (WGS) entry which is preliminary data.</text>
</comment>
<feature type="domain" description="Pseudouridine synthase RsuA/RluA-like" evidence="3">
    <location>
        <begin position="138"/>
        <end position="278"/>
    </location>
</feature>
<keyword evidence="5" id="KW-1185">Reference proteome</keyword>
<proteinExistence type="inferred from homology"/>
<dbReference type="Pfam" id="PF00849">
    <property type="entry name" value="PseudoU_synth_2"/>
    <property type="match status" value="1"/>
</dbReference>
<dbReference type="InterPro" id="IPR020103">
    <property type="entry name" value="PsdUridine_synth_cat_dom_sf"/>
</dbReference>
<dbReference type="GO" id="GO:0009982">
    <property type="term" value="F:pseudouridine synthase activity"/>
    <property type="evidence" value="ECO:0007669"/>
    <property type="project" value="InterPro"/>
</dbReference>
<evidence type="ECO:0000259" key="3">
    <source>
        <dbReference type="Pfam" id="PF00849"/>
    </source>
</evidence>
<dbReference type="PANTHER" id="PTHR21600">
    <property type="entry name" value="MITOCHONDRIAL RNA PSEUDOURIDINE SYNTHASE"/>
    <property type="match status" value="1"/>
</dbReference>
<comment type="similarity">
    <text evidence="1">Belongs to the pseudouridine synthase RluA family.</text>
</comment>
<accession>A0A7J0BTB2</accession>
<dbReference type="PROSITE" id="PS50889">
    <property type="entry name" value="S4"/>
    <property type="match status" value="1"/>
</dbReference>
<evidence type="ECO:0000256" key="2">
    <source>
        <dbReference type="PROSITE-ProRule" id="PRU00182"/>
    </source>
</evidence>
<dbReference type="CDD" id="cd02869">
    <property type="entry name" value="PseudoU_synth_RluA_like"/>
    <property type="match status" value="1"/>
</dbReference>
<dbReference type="Proteomes" id="UP000503820">
    <property type="component" value="Unassembled WGS sequence"/>
</dbReference>
<organism evidence="4 5">
    <name type="scientific">Desulfovibrio psychrotolerans</name>
    <dbReference type="NCBI Taxonomy" id="415242"/>
    <lineage>
        <taxon>Bacteria</taxon>
        <taxon>Pseudomonadati</taxon>
        <taxon>Thermodesulfobacteriota</taxon>
        <taxon>Desulfovibrionia</taxon>
        <taxon>Desulfovibrionales</taxon>
        <taxon>Desulfovibrionaceae</taxon>
        <taxon>Desulfovibrio</taxon>
    </lineage>
</organism>
<gene>
    <name evidence="4" type="ORF">DSM19430T_16330</name>
</gene>
<dbReference type="CDD" id="cd00165">
    <property type="entry name" value="S4"/>
    <property type="match status" value="1"/>
</dbReference>